<evidence type="ECO:0000313" key="2">
    <source>
        <dbReference type="Proteomes" id="UP000051181"/>
    </source>
</evidence>
<dbReference type="Proteomes" id="UP000051181">
    <property type="component" value="Unassembled WGS sequence"/>
</dbReference>
<sequence length="174" mass="19532">MTIPNFISAMNLTTTIKKIITLPFYSKIILLISLPNSDGKADPQGGTTWLVKIMKTMTMITMTTKIPAIIIMQNDRDHGIMKIMTVNHRSKYRNGTPVTIADHRMIIAKNVIRLTSMSNVNHGHPTIEKMNTIHGMNTTNVQSITKSLHIRKLVPNGHVKKLSGNDHQNANQNR</sequence>
<dbReference type="AlphaFoldDB" id="A0A0R1F447"/>
<reference evidence="1 2" key="1">
    <citation type="journal article" date="2015" name="Genome Announc.">
        <title>Expanding the biotechnology potential of lactobacilli through comparative genomics of 213 strains and associated genera.</title>
        <authorList>
            <person name="Sun Z."/>
            <person name="Harris H.M."/>
            <person name="McCann A."/>
            <person name="Guo C."/>
            <person name="Argimon S."/>
            <person name="Zhang W."/>
            <person name="Yang X."/>
            <person name="Jeffery I.B."/>
            <person name="Cooney J.C."/>
            <person name="Kagawa T.F."/>
            <person name="Liu W."/>
            <person name="Song Y."/>
            <person name="Salvetti E."/>
            <person name="Wrobel A."/>
            <person name="Rasinkangas P."/>
            <person name="Parkhill J."/>
            <person name="Rea M.C."/>
            <person name="O'Sullivan O."/>
            <person name="Ritari J."/>
            <person name="Douillard F.P."/>
            <person name="Paul Ross R."/>
            <person name="Yang R."/>
            <person name="Briner A.E."/>
            <person name="Felis G.E."/>
            <person name="de Vos W.M."/>
            <person name="Barrangou R."/>
            <person name="Klaenhammer T.R."/>
            <person name="Caufield P.W."/>
            <person name="Cui Y."/>
            <person name="Zhang H."/>
            <person name="O'Toole P.W."/>
        </authorList>
    </citation>
    <scope>NUCLEOTIDE SEQUENCE [LARGE SCALE GENOMIC DNA]</scope>
    <source>
        <strain evidence="1 2">DSM 20001</strain>
    </source>
</reference>
<name>A0A0R1F447_9LACO</name>
<accession>A0A0R1F447</accession>
<gene>
    <name evidence="1" type="ORF">FD22_GL001201</name>
</gene>
<evidence type="ECO:0000313" key="1">
    <source>
        <dbReference type="EMBL" id="KRK16605.1"/>
    </source>
</evidence>
<comment type="caution">
    <text evidence="1">The sequence shown here is derived from an EMBL/GenBank/DDBJ whole genome shotgun (WGS) entry which is preliminary data.</text>
</comment>
<proteinExistence type="predicted"/>
<dbReference type="EMBL" id="AZCN01000030">
    <property type="protein sequence ID" value="KRK16605.1"/>
    <property type="molecule type" value="Genomic_DNA"/>
</dbReference>
<organism evidence="1 2">
    <name type="scientific">Loigolactobacillus coryniformis subsp. coryniformis KCTC 3167 = DSM 20001</name>
    <dbReference type="NCBI Taxonomy" id="913848"/>
    <lineage>
        <taxon>Bacteria</taxon>
        <taxon>Bacillati</taxon>
        <taxon>Bacillota</taxon>
        <taxon>Bacilli</taxon>
        <taxon>Lactobacillales</taxon>
        <taxon>Lactobacillaceae</taxon>
        <taxon>Loigolactobacillus</taxon>
    </lineage>
</organism>
<protein>
    <submittedName>
        <fullName evidence="1">Uncharacterized protein</fullName>
    </submittedName>
</protein>